<evidence type="ECO:0000313" key="2">
    <source>
        <dbReference type="EnsemblMetazoa" id="AFAF007342-PA"/>
    </source>
</evidence>
<keyword evidence="1" id="KW-1133">Transmembrane helix</keyword>
<reference evidence="3" key="1">
    <citation type="submission" date="2014-01" db="EMBL/GenBank/DDBJ databases">
        <title>The Genome Sequence of Anopheles farauti FAR1 (V2).</title>
        <authorList>
            <consortium name="The Broad Institute Genomics Platform"/>
            <person name="Neafsey D.E."/>
            <person name="Besansky N."/>
            <person name="Howell P."/>
            <person name="Walton C."/>
            <person name="Young S.K."/>
            <person name="Zeng Q."/>
            <person name="Gargeya S."/>
            <person name="Fitzgerald M."/>
            <person name="Haas B."/>
            <person name="Abouelleil A."/>
            <person name="Allen A.W."/>
            <person name="Alvarado L."/>
            <person name="Arachchi H.M."/>
            <person name="Berlin A.M."/>
            <person name="Chapman S.B."/>
            <person name="Gainer-Dewar J."/>
            <person name="Goldberg J."/>
            <person name="Griggs A."/>
            <person name="Gujja S."/>
            <person name="Hansen M."/>
            <person name="Howarth C."/>
            <person name="Imamovic A."/>
            <person name="Ireland A."/>
            <person name="Larimer J."/>
            <person name="McCowan C."/>
            <person name="Murphy C."/>
            <person name="Pearson M."/>
            <person name="Poon T.W."/>
            <person name="Priest M."/>
            <person name="Roberts A."/>
            <person name="Saif S."/>
            <person name="Shea T."/>
            <person name="Sisk P."/>
            <person name="Sykes S."/>
            <person name="Wortman J."/>
            <person name="Nusbaum C."/>
            <person name="Birren B."/>
        </authorList>
    </citation>
    <scope>NUCLEOTIDE SEQUENCE [LARGE SCALE GENOMIC DNA]</scope>
    <source>
        <strain evidence="3">FAR1</strain>
    </source>
</reference>
<evidence type="ECO:0000313" key="3">
    <source>
        <dbReference type="Proteomes" id="UP000075886"/>
    </source>
</evidence>
<feature type="transmembrane region" description="Helical" evidence="1">
    <location>
        <begin position="40"/>
        <end position="56"/>
    </location>
</feature>
<evidence type="ECO:0000256" key="1">
    <source>
        <dbReference type="SAM" id="Phobius"/>
    </source>
</evidence>
<dbReference type="STRING" id="69004.A0A182QCD1"/>
<name>A0A182QCD1_9DIPT</name>
<evidence type="ECO:0008006" key="4">
    <source>
        <dbReference type="Google" id="ProtNLM"/>
    </source>
</evidence>
<dbReference type="Proteomes" id="UP000075886">
    <property type="component" value="Unassembled WGS sequence"/>
</dbReference>
<dbReference type="VEuPathDB" id="VectorBase:AFAF007342"/>
<keyword evidence="1" id="KW-0472">Membrane</keyword>
<reference evidence="2" key="2">
    <citation type="submission" date="2020-05" db="UniProtKB">
        <authorList>
            <consortium name="EnsemblMetazoa"/>
        </authorList>
    </citation>
    <scope>IDENTIFICATION</scope>
    <source>
        <strain evidence="2">FAR1</strain>
    </source>
</reference>
<keyword evidence="1" id="KW-0812">Transmembrane</keyword>
<keyword evidence="3" id="KW-1185">Reference proteome</keyword>
<dbReference type="Gene3D" id="1.10.287.70">
    <property type="match status" value="1"/>
</dbReference>
<dbReference type="EnsemblMetazoa" id="AFAF007342-RA">
    <property type="protein sequence ID" value="AFAF007342-PA"/>
    <property type="gene ID" value="AFAF007342"/>
</dbReference>
<sequence length="254" mass="27949">MNMLHREQSSLAPNHYLIDMIGLIAQQGTTQTAVNVSLRLLLYAVLMMNFLLYNYYTASIVGELLSGSNQGPSTIEQLAKSSLAMVFNNDSYNRALTMDNASLAKLQKLYPGQVFATAANEATTFAPIYADVDTAVRLLKQGGFAFHCELSEAFRAIANHFDADEVCDLRTVNLSPDSSYRITCTDRFVPKRLIHPVCFPYGRVLLTKATELGLVRRLLKTYWNGMPDCQAGPSMHPVVLSGASAPFVILAGKD</sequence>
<dbReference type="EMBL" id="AXCN02000624">
    <property type="status" value="NOT_ANNOTATED_CDS"/>
    <property type="molecule type" value="Genomic_DNA"/>
</dbReference>
<dbReference type="AlphaFoldDB" id="A0A182QCD1"/>
<organism evidence="2 3">
    <name type="scientific">Anopheles farauti</name>
    <dbReference type="NCBI Taxonomy" id="69004"/>
    <lineage>
        <taxon>Eukaryota</taxon>
        <taxon>Metazoa</taxon>
        <taxon>Ecdysozoa</taxon>
        <taxon>Arthropoda</taxon>
        <taxon>Hexapoda</taxon>
        <taxon>Insecta</taxon>
        <taxon>Pterygota</taxon>
        <taxon>Neoptera</taxon>
        <taxon>Endopterygota</taxon>
        <taxon>Diptera</taxon>
        <taxon>Nematocera</taxon>
        <taxon>Culicoidea</taxon>
        <taxon>Culicidae</taxon>
        <taxon>Anophelinae</taxon>
        <taxon>Anopheles</taxon>
    </lineage>
</organism>
<protein>
    <recommendedName>
        <fullName evidence="4">Ionotropic glutamate receptor C-terminal domain-containing protein</fullName>
    </recommendedName>
</protein>
<proteinExistence type="predicted"/>
<accession>A0A182QCD1</accession>